<dbReference type="InterPro" id="IPR016024">
    <property type="entry name" value="ARM-type_fold"/>
</dbReference>
<dbReference type="SUPFAM" id="SSF75217">
    <property type="entry name" value="alpha/beta knot"/>
    <property type="match status" value="1"/>
</dbReference>
<accession>A0A077WKY7</accession>
<dbReference type="InterPro" id="IPR001537">
    <property type="entry name" value="SpoU_MeTrfase"/>
</dbReference>
<dbReference type="Pfam" id="PF25050">
    <property type="entry name" value="TARBP1"/>
    <property type="match status" value="1"/>
</dbReference>
<evidence type="ECO:0000256" key="10">
    <source>
        <dbReference type="ARBA" id="ARBA00093656"/>
    </source>
</evidence>
<dbReference type="InterPro" id="IPR029028">
    <property type="entry name" value="Alpha/beta_knot_MTases"/>
</dbReference>
<dbReference type="InterPro" id="IPR056921">
    <property type="entry name" value="TARBP1_dom"/>
</dbReference>
<dbReference type="SUPFAM" id="SSF48371">
    <property type="entry name" value="ARM repeat"/>
    <property type="match status" value="1"/>
</dbReference>
<evidence type="ECO:0000259" key="11">
    <source>
        <dbReference type="Pfam" id="PF00588"/>
    </source>
</evidence>
<dbReference type="OrthoDB" id="241340at2759"/>
<dbReference type="GO" id="GO:0141100">
    <property type="term" value="F:tRNA (guanine(18)-2'-O)-methyltransferase activity"/>
    <property type="evidence" value="ECO:0007669"/>
    <property type="project" value="UniProtKB-EC"/>
</dbReference>
<evidence type="ECO:0000256" key="4">
    <source>
        <dbReference type="ARBA" id="ARBA00022884"/>
    </source>
</evidence>
<feature type="domain" description="TARBP1" evidence="12">
    <location>
        <begin position="361"/>
        <end position="438"/>
    </location>
</feature>
<dbReference type="InterPro" id="IPR045330">
    <property type="entry name" value="TRM3/TARBP1"/>
</dbReference>
<dbReference type="FunFam" id="3.40.1280.10:FF:000010">
    <property type="entry name" value="probable methyltransferase TARBP1"/>
    <property type="match status" value="1"/>
</dbReference>
<dbReference type="PANTHER" id="PTHR12029">
    <property type="entry name" value="RNA METHYLTRANSFERASE"/>
    <property type="match status" value="1"/>
</dbReference>
<keyword evidence="4" id="KW-0694">RNA-binding</keyword>
<evidence type="ECO:0000313" key="13">
    <source>
        <dbReference type="EMBL" id="CDS07799.1"/>
    </source>
</evidence>
<evidence type="ECO:0000256" key="5">
    <source>
        <dbReference type="ARBA" id="ARBA00022990"/>
    </source>
</evidence>
<evidence type="ECO:0000259" key="12">
    <source>
        <dbReference type="Pfam" id="PF25050"/>
    </source>
</evidence>
<dbReference type="Gene3D" id="3.40.1280.10">
    <property type="match status" value="1"/>
</dbReference>
<proteinExistence type="predicted"/>
<evidence type="ECO:0000256" key="6">
    <source>
        <dbReference type="ARBA" id="ARBA00093266"/>
    </source>
</evidence>
<dbReference type="GO" id="GO:0030488">
    <property type="term" value="P:tRNA methylation"/>
    <property type="evidence" value="ECO:0007669"/>
    <property type="project" value="InterPro"/>
</dbReference>
<dbReference type="Pfam" id="PF00588">
    <property type="entry name" value="SpoU_methylase"/>
    <property type="match status" value="1"/>
</dbReference>
<evidence type="ECO:0000256" key="1">
    <source>
        <dbReference type="ARBA" id="ARBA00022603"/>
    </source>
</evidence>
<dbReference type="InterPro" id="IPR029026">
    <property type="entry name" value="tRNA_m1G_MTases_N"/>
</dbReference>
<sequence length="1612" mass="186290">MDFASAPLEALLVQNAGVDQLEVYLKQLDRRFRETAQDEKDRFGALQILLPTLKAFVLRRSSHAERENALHTYLHPLIMHSFRHGSMVATESVSLISDTVAYWMARSMEGHDDDDDMDTFDSTSDNFGKSILMLFLGQLLLVMENEPDFVDLNPVQFTQSCLMMNQSDEWKQLESYVATIRSESMAKDEEDDATSVISDSTMLSTKGTTTFDLECCLDVLSRFVLEISDKDNGDMAGWMNVLMAIAVAMMPCTDGPIRSKLTRELIPNAYRWHQQQSMDAVTLENREHWAKMLWKRTLQIFELPATNLLRSETYGLIARFFELFFVSDGQHPVVYLDLRYEEDFFKVLQSGLRSNDSLYRKYSAYLLKRIIDFTVKHPELTSNKPWTRYFEWSIAKSEFYADQWADWFLLYEIMHETVIHLVEPVLPRFEMMLTNAETTMDPSWWILLFYRGFQNETYSVKKGILEYIFTLENQNVLRLLASQYDFMFGAMLKTVDVMSMYTVPTQGVLISPFGEKLKSFIRNLISAVDDTDEKVRLLSQLLHYMSHVLASYIPILYIMEAIVETDGVPAWGPEELKSVRHLVDRHPHFQLMKSKLYLRKLAIKAVIRFANTSKLSFSDVAKTVSSLITDFPIQSGSDAFLSIQGWLEEAVSADKSLDPLLRQLEERANGYINRTASDEEDVPFGLLRNQANVLSRMSIFLITDKDGKPQKDSASRLFSLLVSKLSDNALSITMFDRLLILLDAIWEVFDVCFDSCQDFLAIIGLNNVPDLLSRIDSQYLSEDEDNAYDDDLVDLLVSITRRILVTDVTLEKDVREKLIIGSFEQCTKLLQKKISPPAANKELAKAGYMRLINVLFDAAFAHSLFVLDCDDKIATLLNDVQLRKTAEAVQISGRTWGDTISGFIRDKWQAIEALVHYAKKAKENNDSISILNPEPLFETAVEQLECGSEICAAALMNCVAEILTLPWDKSYDLVDQSVNHAIELIKENLYQSKTGPPMIRAIIRMVFQPELLRRPDLNEDDGPIKRALNYMLEIGDIKPFVVAQCASQLYEFWSTHSPEANQSMLQYARDIARLLVFGPMRERDDQKLEAVVAHKYEEPETIQEAQDSAAMLFTQNDYMVRVYMNDLILRLDKDNDKHAVLAKEIMDYLLEEMNNENFKAFQFLSTIEHRTKLRIWCSFMLLQRFVTEETVDHFIHRVAETMKGETQISVRCYMEWFMARLYLAFPSRLDHLYSLLDNADTAPHHTVSILTVTFTLGEKLDDEYAKQYFEEIFARIIPWLTSNNFTVRLYAYCAWFRSLKPCRERGLNPGFDKNQYMRTLIKFMDTYPETAKFKEKFESHFYMTVFDPIKDYNIEFIFRQLMTTFKVIENEKIASRAFIKINPKPVEECPFTNPSRRDIYTYTDPTELIEETPSDSNKQDMPSDDAPYQKKIMPWDMMMETDVDLSKAIIQKKRRRNDLIVVASLVDRVPNLAGLCRTCEIFNASELVVPNIKVKDDPYFVNISVASERWMPMKEVSEADVPEFLEEKKKQGYHLCGLEQTTTSTMLGEFEFPERCVLLLGKERQGIPANLLQMLDSTVEIPQQGITRSLNVHVSGAICIYEYTKQMQWRHR</sequence>
<evidence type="ECO:0000256" key="9">
    <source>
        <dbReference type="ARBA" id="ARBA00093636"/>
    </source>
</evidence>
<keyword evidence="5" id="KW-0007">Acetylation</keyword>
<comment type="function">
    <text evidence="7">S-adenosyl-L-methionine-dependent 2'-O-ribose methyltransferase that catalyzes the formation of 2'-O-methylguanosine at position 18 (Gm18) in a subset of tRNA. Selectively mediates Gm18 methylation of tRNAGln-TTG/CTG and tRNASer-TGA/GCT. Gm18 modification can enhance the stability of modified tRNAs.</text>
</comment>
<dbReference type="InterPro" id="IPR044748">
    <property type="entry name" value="Trm3/TARBP1_C"/>
</dbReference>
<evidence type="ECO:0000256" key="3">
    <source>
        <dbReference type="ARBA" id="ARBA00022691"/>
    </source>
</evidence>
<protein>
    <recommendedName>
        <fullName evidence="9">tRNA (guanosine(18)-2'-O)-methyltransferase TARBP1</fullName>
        <ecNumber evidence="8">2.1.1.34</ecNumber>
    </recommendedName>
    <alternativeName>
        <fullName evidence="10">TAR RNA-binding protein 1</fullName>
    </alternativeName>
</protein>
<reference evidence="13" key="1">
    <citation type="journal article" date="2014" name="Genome Announc.">
        <title>De novo whole-genome sequence and genome annotation of Lichtheimia ramosa.</title>
        <authorList>
            <person name="Linde J."/>
            <person name="Schwartze V."/>
            <person name="Binder U."/>
            <person name="Lass-Florl C."/>
            <person name="Voigt K."/>
            <person name="Horn F."/>
        </authorList>
    </citation>
    <scope>NUCLEOTIDE SEQUENCE</scope>
    <source>
        <strain evidence="13">JMRC FSU:6197</strain>
    </source>
</reference>
<evidence type="ECO:0000256" key="2">
    <source>
        <dbReference type="ARBA" id="ARBA00022679"/>
    </source>
</evidence>
<gene>
    <name evidence="13" type="ORF">LRAMOSA01748</name>
</gene>
<dbReference type="EC" id="2.1.1.34" evidence="8"/>
<organism evidence="13">
    <name type="scientific">Lichtheimia ramosa</name>
    <dbReference type="NCBI Taxonomy" id="688394"/>
    <lineage>
        <taxon>Eukaryota</taxon>
        <taxon>Fungi</taxon>
        <taxon>Fungi incertae sedis</taxon>
        <taxon>Mucoromycota</taxon>
        <taxon>Mucoromycotina</taxon>
        <taxon>Mucoromycetes</taxon>
        <taxon>Mucorales</taxon>
        <taxon>Lichtheimiaceae</taxon>
        <taxon>Lichtheimia</taxon>
    </lineage>
</organism>
<feature type="domain" description="tRNA/rRNA methyltransferase SpoU type" evidence="11">
    <location>
        <begin position="1459"/>
        <end position="1601"/>
    </location>
</feature>
<dbReference type="GO" id="GO:0003723">
    <property type="term" value="F:RNA binding"/>
    <property type="evidence" value="ECO:0007669"/>
    <property type="project" value="UniProtKB-KW"/>
</dbReference>
<keyword evidence="1" id="KW-0489">Methyltransferase</keyword>
<comment type="catalytic activity">
    <reaction evidence="6">
        <text>guanosine(18) in tRNA + S-adenosyl-L-methionine = 2'-O-methylguanosine(18) in tRNA + S-adenosyl-L-homocysteine + H(+)</text>
        <dbReference type="Rhea" id="RHEA:20077"/>
        <dbReference type="Rhea" id="RHEA-COMP:10190"/>
        <dbReference type="Rhea" id="RHEA-COMP:10192"/>
        <dbReference type="ChEBI" id="CHEBI:15378"/>
        <dbReference type="ChEBI" id="CHEBI:57856"/>
        <dbReference type="ChEBI" id="CHEBI:59789"/>
        <dbReference type="ChEBI" id="CHEBI:74269"/>
        <dbReference type="ChEBI" id="CHEBI:74445"/>
        <dbReference type="EC" id="2.1.1.34"/>
    </reaction>
    <physiologicalReaction direction="left-to-right" evidence="6">
        <dbReference type="Rhea" id="RHEA:20078"/>
    </physiologicalReaction>
</comment>
<evidence type="ECO:0000256" key="8">
    <source>
        <dbReference type="ARBA" id="ARBA00093594"/>
    </source>
</evidence>
<dbReference type="PANTHER" id="PTHR12029:SF11">
    <property type="entry name" value="METHYLTRANSFERASE TARBP1-RELATED"/>
    <property type="match status" value="1"/>
</dbReference>
<keyword evidence="2" id="KW-0808">Transferase</keyword>
<dbReference type="CDD" id="cd18091">
    <property type="entry name" value="SpoU-like_TRM3-like"/>
    <property type="match status" value="1"/>
</dbReference>
<dbReference type="EMBL" id="LK023324">
    <property type="protein sequence ID" value="CDS07799.1"/>
    <property type="molecule type" value="Genomic_DNA"/>
</dbReference>
<name>A0A077WKY7_9FUNG</name>
<keyword evidence="3" id="KW-0949">S-adenosyl-L-methionine</keyword>
<evidence type="ECO:0000256" key="7">
    <source>
        <dbReference type="ARBA" id="ARBA00093361"/>
    </source>
</evidence>